<dbReference type="GO" id="GO:0005886">
    <property type="term" value="C:plasma membrane"/>
    <property type="evidence" value="ECO:0007669"/>
    <property type="project" value="TreeGrafter"/>
</dbReference>
<proteinExistence type="predicted"/>
<keyword evidence="2 5" id="KW-0812">Transmembrane</keyword>
<dbReference type="GO" id="GO:0008273">
    <property type="term" value="F:calcium, potassium:sodium antiporter activity"/>
    <property type="evidence" value="ECO:0007669"/>
    <property type="project" value="TreeGrafter"/>
</dbReference>
<gene>
    <name evidence="7" type="ORF">AUK40_02715</name>
</gene>
<feature type="domain" description="Sodium/calcium exchanger membrane region" evidence="6">
    <location>
        <begin position="5"/>
        <end position="146"/>
    </location>
</feature>
<feature type="transmembrane region" description="Helical" evidence="5">
    <location>
        <begin position="71"/>
        <end position="93"/>
    </location>
</feature>
<evidence type="ECO:0000256" key="1">
    <source>
        <dbReference type="ARBA" id="ARBA00004141"/>
    </source>
</evidence>
<dbReference type="NCBIfam" id="TIGR00367">
    <property type="entry name" value="calcium/sodium antiporter"/>
    <property type="match status" value="1"/>
</dbReference>
<dbReference type="AlphaFoldDB" id="A0A1J5IWU8"/>
<feature type="transmembrane region" description="Helical" evidence="5">
    <location>
        <begin position="264"/>
        <end position="283"/>
    </location>
</feature>
<feature type="transmembrane region" description="Helical" evidence="5">
    <location>
        <begin position="105"/>
        <end position="122"/>
    </location>
</feature>
<feature type="transmembrane region" description="Helical" evidence="5">
    <location>
        <begin position="128"/>
        <end position="146"/>
    </location>
</feature>
<dbReference type="InterPro" id="IPR004481">
    <property type="entry name" value="K/Na/Ca-exchanger"/>
</dbReference>
<keyword evidence="3 5" id="KW-1133">Transmembrane helix</keyword>
<feature type="transmembrane region" description="Helical" evidence="5">
    <location>
        <begin position="39"/>
        <end position="59"/>
    </location>
</feature>
<comment type="caution">
    <text evidence="7">The sequence shown here is derived from an EMBL/GenBank/DDBJ whole genome shotgun (WGS) entry which is preliminary data.</text>
</comment>
<dbReference type="InterPro" id="IPR044880">
    <property type="entry name" value="NCX_ion-bd_dom_sf"/>
</dbReference>
<organism evidence="7 8">
    <name type="scientific">Candidatus Wirthbacteria bacterium CG2_30_54_11</name>
    <dbReference type="NCBI Taxonomy" id="1817892"/>
    <lineage>
        <taxon>Bacteria</taxon>
        <taxon>Candidatus Wirthbacteria</taxon>
    </lineage>
</organism>
<sequence>MVFWYIFGFLAACLILVRSSSLLVGSLTQIASYLHLSEFVVGFLLMALGTSLPELFVAISSSTSHSGELSLGNVLGSNIADLTIVAGIAAVMAKKIKISSKIQKDDLIFMTFVAFLPLILMFDHYLSRVDGMILLVTYGLYLYTLMKQRSHFSKRLNHTTRRQYLKAVSIFTAGLVLLVLSSQWVVKFSVLTAETLAIPVIVVGLIIVAFGTSIPELVFEVSAANDHHDGMMLGDLLGSVVTNSTLILGVTALIQPLHILDYGLVRPGVLFMWLTLFLFLRFTRDDDGFTRREGMIMISVYALFIYMQFSGGLPQGIAIMVGNT</sequence>
<evidence type="ECO:0000256" key="5">
    <source>
        <dbReference type="SAM" id="Phobius"/>
    </source>
</evidence>
<dbReference type="Proteomes" id="UP000183245">
    <property type="component" value="Unassembled WGS sequence"/>
</dbReference>
<dbReference type="GO" id="GO:0006874">
    <property type="term" value="P:intracellular calcium ion homeostasis"/>
    <property type="evidence" value="ECO:0007669"/>
    <property type="project" value="TreeGrafter"/>
</dbReference>
<feature type="transmembrane region" description="Helical" evidence="5">
    <location>
        <begin position="295"/>
        <end position="321"/>
    </location>
</feature>
<dbReference type="EMBL" id="MNZT01000050">
    <property type="protein sequence ID" value="OIP97647.1"/>
    <property type="molecule type" value="Genomic_DNA"/>
</dbReference>
<comment type="subcellular location">
    <subcellularLocation>
        <location evidence="1">Membrane</location>
        <topology evidence="1">Multi-pass membrane protein</topology>
    </subcellularLocation>
</comment>
<protein>
    <recommendedName>
        <fullName evidence="6">Sodium/calcium exchanger membrane region domain-containing protein</fullName>
    </recommendedName>
</protein>
<feature type="transmembrane region" description="Helical" evidence="5">
    <location>
        <begin position="240"/>
        <end position="258"/>
    </location>
</feature>
<feature type="transmembrane region" description="Helical" evidence="5">
    <location>
        <begin position="167"/>
        <end position="186"/>
    </location>
</feature>
<dbReference type="Pfam" id="PF01699">
    <property type="entry name" value="Na_Ca_ex"/>
    <property type="match status" value="2"/>
</dbReference>
<feature type="domain" description="Sodium/calcium exchanger membrane region" evidence="6">
    <location>
        <begin position="167"/>
        <end position="309"/>
    </location>
</feature>
<dbReference type="PANTHER" id="PTHR10846:SF8">
    <property type="entry name" value="INNER MEMBRANE PROTEIN YRBG"/>
    <property type="match status" value="1"/>
</dbReference>
<evidence type="ECO:0000313" key="7">
    <source>
        <dbReference type="EMBL" id="OIP97647.1"/>
    </source>
</evidence>
<dbReference type="GO" id="GO:0005262">
    <property type="term" value="F:calcium channel activity"/>
    <property type="evidence" value="ECO:0007669"/>
    <property type="project" value="TreeGrafter"/>
</dbReference>
<dbReference type="PANTHER" id="PTHR10846">
    <property type="entry name" value="SODIUM/POTASSIUM/CALCIUM EXCHANGER"/>
    <property type="match status" value="1"/>
</dbReference>
<reference evidence="7 8" key="1">
    <citation type="journal article" date="2016" name="Environ. Microbiol.">
        <title>Genomic resolution of a cold subsurface aquifer community provides metabolic insights for novel microbes adapted to high CO concentrations.</title>
        <authorList>
            <person name="Probst A.J."/>
            <person name="Castelle C.J."/>
            <person name="Singh A."/>
            <person name="Brown C.T."/>
            <person name="Anantharaman K."/>
            <person name="Sharon I."/>
            <person name="Hug L.A."/>
            <person name="Burstein D."/>
            <person name="Emerson J.B."/>
            <person name="Thomas B.C."/>
            <person name="Banfield J.F."/>
        </authorList>
    </citation>
    <scope>NUCLEOTIDE SEQUENCE [LARGE SCALE GENOMIC DNA]</scope>
    <source>
        <strain evidence="7">CG2_30_54_11</strain>
    </source>
</reference>
<evidence type="ECO:0000313" key="8">
    <source>
        <dbReference type="Proteomes" id="UP000183245"/>
    </source>
</evidence>
<accession>A0A1J5IWU8</accession>
<feature type="transmembrane region" description="Helical" evidence="5">
    <location>
        <begin position="198"/>
        <end position="219"/>
    </location>
</feature>
<evidence type="ECO:0000256" key="4">
    <source>
        <dbReference type="ARBA" id="ARBA00023136"/>
    </source>
</evidence>
<dbReference type="InterPro" id="IPR004837">
    <property type="entry name" value="NaCa_Exmemb"/>
</dbReference>
<evidence type="ECO:0000256" key="3">
    <source>
        <dbReference type="ARBA" id="ARBA00022989"/>
    </source>
</evidence>
<evidence type="ECO:0000259" key="6">
    <source>
        <dbReference type="Pfam" id="PF01699"/>
    </source>
</evidence>
<keyword evidence="4 5" id="KW-0472">Membrane</keyword>
<dbReference type="Gene3D" id="1.20.1420.30">
    <property type="entry name" value="NCX, central ion-binding region"/>
    <property type="match status" value="2"/>
</dbReference>
<dbReference type="STRING" id="1817892.AUK40_02715"/>
<feature type="transmembrane region" description="Helical" evidence="5">
    <location>
        <begin position="6"/>
        <end position="27"/>
    </location>
</feature>
<name>A0A1J5IWU8_9BACT</name>
<evidence type="ECO:0000256" key="2">
    <source>
        <dbReference type="ARBA" id="ARBA00022692"/>
    </source>
</evidence>